<protein>
    <submittedName>
        <fullName evidence="1">Uncharacterized protein</fullName>
    </submittedName>
</protein>
<organism evidence="1 2">
    <name type="scientific">Nocardioides psychrotolerans</name>
    <dbReference type="NCBI Taxonomy" id="1005945"/>
    <lineage>
        <taxon>Bacteria</taxon>
        <taxon>Bacillati</taxon>
        <taxon>Actinomycetota</taxon>
        <taxon>Actinomycetes</taxon>
        <taxon>Propionibacteriales</taxon>
        <taxon>Nocardioidaceae</taxon>
        <taxon>Nocardioides</taxon>
    </lineage>
</organism>
<dbReference type="Proteomes" id="UP000198649">
    <property type="component" value="Unassembled WGS sequence"/>
</dbReference>
<name>A0A1I3I8X0_9ACTN</name>
<sequence length="42" mass="4473">MRAPTCQHTLGPLLCMAGVVGHAYGHVYQSTSGVPDCPKEEM</sequence>
<reference evidence="1 2" key="1">
    <citation type="submission" date="2016-10" db="EMBL/GenBank/DDBJ databases">
        <authorList>
            <person name="de Groot N.N."/>
        </authorList>
    </citation>
    <scope>NUCLEOTIDE SEQUENCE [LARGE SCALE GENOMIC DNA]</scope>
    <source>
        <strain evidence="1 2">CGMCC 1.11156</strain>
    </source>
</reference>
<proteinExistence type="predicted"/>
<dbReference type="EMBL" id="FOQG01000008">
    <property type="protein sequence ID" value="SFI44372.1"/>
    <property type="molecule type" value="Genomic_DNA"/>
</dbReference>
<evidence type="ECO:0000313" key="1">
    <source>
        <dbReference type="EMBL" id="SFI44372.1"/>
    </source>
</evidence>
<accession>A0A1I3I8X0</accession>
<evidence type="ECO:0000313" key="2">
    <source>
        <dbReference type="Proteomes" id="UP000198649"/>
    </source>
</evidence>
<gene>
    <name evidence="1" type="ORF">SAMN05216561_108166</name>
</gene>
<dbReference type="AlphaFoldDB" id="A0A1I3I8X0"/>
<keyword evidence="2" id="KW-1185">Reference proteome</keyword>